<sequence length="210" mass="22381">MPSRQGINDRKGNGVEPFDPGCYSDSKSSSFKQEAVEVDRSNDASELEVIKAMCGEKDFFKDSSREQSPPGPKIYEENLVGESSKLENVSVPQALNVGGLSYKDALILASDNDDIGKVNEKNFGGPGDSLAGDSSKKKVGLEKVALENEPGNKLCAWADKIDHVINEGLICSDKKINEPGDILGVLRSVSSSCSSLAVLMGPCGVCLFAY</sequence>
<evidence type="ECO:0000256" key="1">
    <source>
        <dbReference type="SAM" id="MobiDB-lite"/>
    </source>
</evidence>
<accession>A0ABR2PIB4</accession>
<name>A0ABR2PIB4_9ROSI</name>
<evidence type="ECO:0000313" key="3">
    <source>
        <dbReference type="Proteomes" id="UP001396334"/>
    </source>
</evidence>
<feature type="region of interest" description="Disordered" evidence="1">
    <location>
        <begin position="1"/>
        <end position="39"/>
    </location>
</feature>
<comment type="caution">
    <text evidence="2">The sequence shown here is derived from an EMBL/GenBank/DDBJ whole genome shotgun (WGS) entry which is preliminary data.</text>
</comment>
<proteinExistence type="predicted"/>
<keyword evidence="3" id="KW-1185">Reference proteome</keyword>
<evidence type="ECO:0000313" key="2">
    <source>
        <dbReference type="EMBL" id="KAK8988181.1"/>
    </source>
</evidence>
<gene>
    <name evidence="2" type="ORF">V6N11_065777</name>
</gene>
<protein>
    <submittedName>
        <fullName evidence="2">Uncharacterized protein</fullName>
    </submittedName>
</protein>
<organism evidence="2 3">
    <name type="scientific">Hibiscus sabdariffa</name>
    <name type="common">roselle</name>
    <dbReference type="NCBI Taxonomy" id="183260"/>
    <lineage>
        <taxon>Eukaryota</taxon>
        <taxon>Viridiplantae</taxon>
        <taxon>Streptophyta</taxon>
        <taxon>Embryophyta</taxon>
        <taxon>Tracheophyta</taxon>
        <taxon>Spermatophyta</taxon>
        <taxon>Magnoliopsida</taxon>
        <taxon>eudicotyledons</taxon>
        <taxon>Gunneridae</taxon>
        <taxon>Pentapetalae</taxon>
        <taxon>rosids</taxon>
        <taxon>malvids</taxon>
        <taxon>Malvales</taxon>
        <taxon>Malvaceae</taxon>
        <taxon>Malvoideae</taxon>
        <taxon>Hibiscus</taxon>
    </lineage>
</organism>
<reference evidence="2 3" key="1">
    <citation type="journal article" date="2024" name="G3 (Bethesda)">
        <title>Genome assembly of Hibiscus sabdariffa L. provides insights into metabolisms of medicinal natural products.</title>
        <authorList>
            <person name="Kim T."/>
        </authorList>
    </citation>
    <scope>NUCLEOTIDE SEQUENCE [LARGE SCALE GENOMIC DNA]</scope>
    <source>
        <strain evidence="2">TK-2024</strain>
        <tissue evidence="2">Old leaves</tissue>
    </source>
</reference>
<dbReference type="EMBL" id="JBBPBN010000059">
    <property type="protein sequence ID" value="KAK8988181.1"/>
    <property type="molecule type" value="Genomic_DNA"/>
</dbReference>
<dbReference type="Proteomes" id="UP001396334">
    <property type="component" value="Unassembled WGS sequence"/>
</dbReference>